<reference evidence="1" key="1">
    <citation type="journal article" date="2022" name="Int. J. Syst. Evol. Microbiol.">
        <title>Pseudomonas aegrilactucae sp. nov. and Pseudomonas morbosilactucae sp. nov., pathogens causing bacterial rot of lettuce in Japan.</title>
        <authorList>
            <person name="Sawada H."/>
            <person name="Fujikawa T."/>
            <person name="Satou M."/>
        </authorList>
    </citation>
    <scope>NUCLEOTIDE SEQUENCE</scope>
    <source>
        <strain evidence="1">0166_1</strain>
    </source>
</reference>
<dbReference type="KEGG" id="sbae:DSM104329_05517"/>
<protein>
    <submittedName>
        <fullName evidence="1">Glutamine amidotransferase</fullName>
        <ecNumber evidence="1">2.4.2.-</ecNumber>
    </submittedName>
</protein>
<dbReference type="AlphaFoldDB" id="A0A9E6Y3I3"/>
<dbReference type="PROSITE" id="PS51273">
    <property type="entry name" value="GATASE_TYPE_1"/>
    <property type="match status" value="1"/>
</dbReference>
<organism evidence="1 2">
    <name type="scientific">Capillimicrobium parvum</name>
    <dbReference type="NCBI Taxonomy" id="2884022"/>
    <lineage>
        <taxon>Bacteria</taxon>
        <taxon>Bacillati</taxon>
        <taxon>Actinomycetota</taxon>
        <taxon>Thermoleophilia</taxon>
        <taxon>Solirubrobacterales</taxon>
        <taxon>Capillimicrobiaceae</taxon>
        <taxon>Capillimicrobium</taxon>
    </lineage>
</organism>
<dbReference type="GO" id="GO:0005829">
    <property type="term" value="C:cytosol"/>
    <property type="evidence" value="ECO:0007669"/>
    <property type="project" value="TreeGrafter"/>
</dbReference>
<dbReference type="GO" id="GO:0033969">
    <property type="term" value="F:gamma-glutamyl-gamma-aminobutyrate hydrolase activity"/>
    <property type="evidence" value="ECO:0007669"/>
    <property type="project" value="TreeGrafter"/>
</dbReference>
<dbReference type="Proteomes" id="UP001162834">
    <property type="component" value="Chromosome"/>
</dbReference>
<dbReference type="InterPro" id="IPR044668">
    <property type="entry name" value="PuuD-like"/>
</dbReference>
<proteinExistence type="predicted"/>
<dbReference type="InterPro" id="IPR029062">
    <property type="entry name" value="Class_I_gatase-like"/>
</dbReference>
<dbReference type="GO" id="GO:0016757">
    <property type="term" value="F:glycosyltransferase activity"/>
    <property type="evidence" value="ECO:0007669"/>
    <property type="project" value="UniProtKB-KW"/>
</dbReference>
<name>A0A9E6Y3I3_9ACTN</name>
<keyword evidence="1" id="KW-0328">Glycosyltransferase</keyword>
<dbReference type="Gene3D" id="3.40.50.880">
    <property type="match status" value="1"/>
</dbReference>
<dbReference type="EC" id="2.4.2.-" evidence="1"/>
<accession>A0A9E6Y3I3</accession>
<sequence>MALPLIGITARRVRAADLYPQDAALLGEETAVVHFGGLAAQVRAAGGLPFLLAFAADDPEALVERLDGLLLSGGEDVDPARSGASGARVTSPARDAAELALLDAARTAALPVLGVCRGMQLLNVALGGTLVDGLDEHDRRHAPFDQPGHRIACMPGTETAALYGAETEVNSVHRQGVGTLGAGLHAAAHAPDGLVEALEHADEPLLGVQWHPEYHPMPDPAFRWLVAAAAERAWTTSS</sequence>
<dbReference type="PANTHER" id="PTHR43235">
    <property type="entry name" value="GLUTAMINE AMIDOTRANSFERASE PB2B2.05-RELATED"/>
    <property type="match status" value="1"/>
</dbReference>
<dbReference type="PANTHER" id="PTHR43235:SF1">
    <property type="entry name" value="GLUTAMINE AMIDOTRANSFERASE PB2B2.05-RELATED"/>
    <property type="match status" value="1"/>
</dbReference>
<evidence type="ECO:0000313" key="2">
    <source>
        <dbReference type="Proteomes" id="UP001162834"/>
    </source>
</evidence>
<dbReference type="EMBL" id="CP087164">
    <property type="protein sequence ID" value="UGS39085.1"/>
    <property type="molecule type" value="Genomic_DNA"/>
</dbReference>
<gene>
    <name evidence="1" type="ORF">DSM104329_05517</name>
</gene>
<evidence type="ECO:0000313" key="1">
    <source>
        <dbReference type="EMBL" id="UGS39085.1"/>
    </source>
</evidence>
<dbReference type="Pfam" id="PF07722">
    <property type="entry name" value="Peptidase_C26"/>
    <property type="match status" value="1"/>
</dbReference>
<dbReference type="SUPFAM" id="SSF52317">
    <property type="entry name" value="Class I glutamine amidotransferase-like"/>
    <property type="match status" value="1"/>
</dbReference>
<dbReference type="GO" id="GO:0006598">
    <property type="term" value="P:polyamine catabolic process"/>
    <property type="evidence" value="ECO:0007669"/>
    <property type="project" value="TreeGrafter"/>
</dbReference>
<keyword evidence="2" id="KW-1185">Reference proteome</keyword>
<dbReference type="InterPro" id="IPR011697">
    <property type="entry name" value="Peptidase_C26"/>
</dbReference>
<keyword evidence="1" id="KW-0808">Transferase</keyword>
<dbReference type="RefSeq" id="WP_259313092.1">
    <property type="nucleotide sequence ID" value="NZ_CP087164.1"/>
</dbReference>
<keyword evidence="1" id="KW-0315">Glutamine amidotransferase</keyword>